<feature type="compositionally biased region" description="Gly residues" evidence="1">
    <location>
        <begin position="1"/>
        <end position="13"/>
    </location>
</feature>
<accession>A0A6J4Q5D6</accession>
<reference evidence="2" key="1">
    <citation type="submission" date="2020-02" db="EMBL/GenBank/DDBJ databases">
        <authorList>
            <person name="Meier V. D."/>
        </authorList>
    </citation>
    <scope>NUCLEOTIDE SEQUENCE</scope>
    <source>
        <strain evidence="2">AVDCRST_MAG35</strain>
    </source>
</reference>
<name>A0A6J4Q5D6_9ACTN</name>
<evidence type="ECO:0000313" key="2">
    <source>
        <dbReference type="EMBL" id="CAA9432594.1"/>
    </source>
</evidence>
<protein>
    <submittedName>
        <fullName evidence="2">Uncharacterized protein</fullName>
    </submittedName>
</protein>
<feature type="non-terminal residue" evidence="2">
    <location>
        <position position="1"/>
    </location>
</feature>
<evidence type="ECO:0000256" key="1">
    <source>
        <dbReference type="SAM" id="MobiDB-lite"/>
    </source>
</evidence>
<sequence length="53" mass="5345">GGGQPGPAGGLGAVVGEVLRQAGQSRSGHSSSYGHSSGYPQKRKKSFLDELFG</sequence>
<dbReference type="AlphaFoldDB" id="A0A6J4Q5D6"/>
<proteinExistence type="predicted"/>
<dbReference type="EMBL" id="CADCUY010000536">
    <property type="protein sequence ID" value="CAA9432594.1"/>
    <property type="molecule type" value="Genomic_DNA"/>
</dbReference>
<feature type="compositionally biased region" description="Low complexity" evidence="1">
    <location>
        <begin position="14"/>
        <end position="39"/>
    </location>
</feature>
<gene>
    <name evidence="2" type="ORF">AVDCRST_MAG35-2709</name>
</gene>
<organism evidence="2">
    <name type="scientific">uncultured Quadrisphaera sp</name>
    <dbReference type="NCBI Taxonomy" id="904978"/>
    <lineage>
        <taxon>Bacteria</taxon>
        <taxon>Bacillati</taxon>
        <taxon>Actinomycetota</taxon>
        <taxon>Actinomycetes</taxon>
        <taxon>Kineosporiales</taxon>
        <taxon>Kineosporiaceae</taxon>
        <taxon>Quadrisphaera</taxon>
        <taxon>environmental samples</taxon>
    </lineage>
</organism>
<feature type="region of interest" description="Disordered" evidence="1">
    <location>
        <begin position="1"/>
        <end position="53"/>
    </location>
</feature>